<dbReference type="EMBL" id="JBBKXY010000001">
    <property type="protein sequence ID" value="MFD3292994.1"/>
    <property type="molecule type" value="Genomic_DNA"/>
</dbReference>
<accession>A0ABW6DA09</accession>
<dbReference type="Proteomes" id="UP001598112">
    <property type="component" value="Unassembled WGS sequence"/>
</dbReference>
<gene>
    <name evidence="2" type="ORF">SKC35_04790</name>
</gene>
<evidence type="ECO:0000256" key="1">
    <source>
        <dbReference type="SAM" id="MobiDB-lite"/>
    </source>
</evidence>
<feature type="compositionally biased region" description="Polar residues" evidence="1">
    <location>
        <begin position="36"/>
        <end position="57"/>
    </location>
</feature>
<dbReference type="RefSeq" id="WP_377978292.1">
    <property type="nucleotide sequence ID" value="NZ_JBBKXY010000001.1"/>
</dbReference>
<evidence type="ECO:0000313" key="3">
    <source>
        <dbReference type="Proteomes" id="UP001598112"/>
    </source>
</evidence>
<sequence length="90" mass="9791">MKKLIIALFTISLFCNFGRVEYSALNPKAKTIQTDSTARMATANPSKVVSSETPTEQDSPEASEESTGWSNYVALGIKTFFATLLKILVA</sequence>
<feature type="region of interest" description="Disordered" evidence="1">
    <location>
        <begin position="36"/>
        <end position="67"/>
    </location>
</feature>
<evidence type="ECO:0008006" key="4">
    <source>
        <dbReference type="Google" id="ProtNLM"/>
    </source>
</evidence>
<reference evidence="2 3" key="1">
    <citation type="submission" date="2024-03" db="EMBL/GenBank/DDBJ databases">
        <title>Aquirufa genome sequencing.</title>
        <authorList>
            <person name="Pitt A."/>
            <person name="Hahn M.W."/>
        </authorList>
    </citation>
    <scope>NUCLEOTIDE SEQUENCE [LARGE SCALE GENOMIC DNA]</scope>
    <source>
        <strain evidence="2 3">KTFRIE-69F</strain>
    </source>
</reference>
<comment type="caution">
    <text evidence="2">The sequence shown here is derived from an EMBL/GenBank/DDBJ whole genome shotgun (WGS) entry which is preliminary data.</text>
</comment>
<protein>
    <recommendedName>
        <fullName evidence="4">DUF4134 domain-containing protein</fullName>
    </recommendedName>
</protein>
<name>A0ABW6DA09_9BACT</name>
<proteinExistence type="predicted"/>
<keyword evidence="3" id="KW-1185">Reference proteome</keyword>
<organism evidence="2 3">
    <name type="scientific">Aquirufa originis</name>
    <dbReference type="NCBI Taxonomy" id="3096514"/>
    <lineage>
        <taxon>Bacteria</taxon>
        <taxon>Pseudomonadati</taxon>
        <taxon>Bacteroidota</taxon>
        <taxon>Cytophagia</taxon>
        <taxon>Cytophagales</taxon>
        <taxon>Flectobacillaceae</taxon>
        <taxon>Aquirufa</taxon>
    </lineage>
</organism>
<evidence type="ECO:0000313" key="2">
    <source>
        <dbReference type="EMBL" id="MFD3292994.1"/>
    </source>
</evidence>